<reference evidence="2" key="1">
    <citation type="submission" date="2021-01" db="EMBL/GenBank/DDBJ databases">
        <title>Genome sequence of strain Noviherbaspirillum sp. DKR-6.</title>
        <authorList>
            <person name="Chaudhary D.K."/>
        </authorList>
    </citation>
    <scope>NUCLEOTIDE SEQUENCE</scope>
    <source>
        <strain evidence="2">DKR-6</strain>
    </source>
</reference>
<organism evidence="2 3">
    <name type="scientific">Noviherbaspirillum pedocola</name>
    <dbReference type="NCBI Taxonomy" id="2801341"/>
    <lineage>
        <taxon>Bacteria</taxon>
        <taxon>Pseudomonadati</taxon>
        <taxon>Pseudomonadota</taxon>
        <taxon>Betaproteobacteria</taxon>
        <taxon>Burkholderiales</taxon>
        <taxon>Oxalobacteraceae</taxon>
        <taxon>Noviherbaspirillum</taxon>
    </lineage>
</organism>
<keyword evidence="3" id="KW-1185">Reference proteome</keyword>
<feature type="domain" description="EAL" evidence="1">
    <location>
        <begin position="1"/>
        <end position="154"/>
    </location>
</feature>
<comment type="caution">
    <text evidence="2">The sequence shown here is derived from an EMBL/GenBank/DDBJ whole genome shotgun (WGS) entry which is preliminary data.</text>
</comment>
<proteinExistence type="predicted"/>
<dbReference type="SMART" id="SM00052">
    <property type="entry name" value="EAL"/>
    <property type="match status" value="1"/>
</dbReference>
<evidence type="ECO:0000259" key="1">
    <source>
        <dbReference type="PROSITE" id="PS50883"/>
    </source>
</evidence>
<dbReference type="AlphaFoldDB" id="A0A934W581"/>
<gene>
    <name evidence="2" type="ORF">JJB74_32590</name>
</gene>
<dbReference type="PROSITE" id="PS50883">
    <property type="entry name" value="EAL"/>
    <property type="match status" value="1"/>
</dbReference>
<dbReference type="Proteomes" id="UP000622890">
    <property type="component" value="Unassembled WGS sequence"/>
</dbReference>
<sequence length="154" mass="17170">MNDRNLPILLSESVRRYGLDPSDIKIEITESMLAQDFATATEILDTIREHGFRIALDDFGTGYSNFAYIKRFPITTVKIDRSFVVELGEDKSGIALIRGIVALAKSLDLSVIVEGVETEQQREALRTTGCDTIQGYLVGRPCPAEDFFRMVCTS</sequence>
<dbReference type="InterPro" id="IPR050706">
    <property type="entry name" value="Cyclic-di-GMP_PDE-like"/>
</dbReference>
<dbReference type="PANTHER" id="PTHR33121:SF70">
    <property type="entry name" value="SIGNALING PROTEIN YKOW"/>
    <property type="match status" value="1"/>
</dbReference>
<dbReference type="SUPFAM" id="SSF141868">
    <property type="entry name" value="EAL domain-like"/>
    <property type="match status" value="1"/>
</dbReference>
<accession>A0A934W581</accession>
<dbReference type="PANTHER" id="PTHR33121">
    <property type="entry name" value="CYCLIC DI-GMP PHOSPHODIESTERASE PDEF"/>
    <property type="match status" value="1"/>
</dbReference>
<dbReference type="InterPro" id="IPR001633">
    <property type="entry name" value="EAL_dom"/>
</dbReference>
<dbReference type="EMBL" id="JAEPBG010000051">
    <property type="protein sequence ID" value="MBK4739346.1"/>
    <property type="molecule type" value="Genomic_DNA"/>
</dbReference>
<name>A0A934W581_9BURK</name>
<protein>
    <submittedName>
        <fullName evidence="2">EAL domain-containing protein</fullName>
    </submittedName>
</protein>
<evidence type="ECO:0000313" key="3">
    <source>
        <dbReference type="Proteomes" id="UP000622890"/>
    </source>
</evidence>
<evidence type="ECO:0000313" key="2">
    <source>
        <dbReference type="EMBL" id="MBK4739346.1"/>
    </source>
</evidence>
<dbReference type="Gene3D" id="3.20.20.450">
    <property type="entry name" value="EAL domain"/>
    <property type="match status" value="1"/>
</dbReference>
<dbReference type="GO" id="GO:0071111">
    <property type="term" value="F:cyclic-guanylate-specific phosphodiesterase activity"/>
    <property type="evidence" value="ECO:0007669"/>
    <property type="project" value="InterPro"/>
</dbReference>
<dbReference type="CDD" id="cd01948">
    <property type="entry name" value="EAL"/>
    <property type="match status" value="1"/>
</dbReference>
<dbReference type="InterPro" id="IPR035919">
    <property type="entry name" value="EAL_sf"/>
</dbReference>
<dbReference type="Pfam" id="PF00563">
    <property type="entry name" value="EAL"/>
    <property type="match status" value="1"/>
</dbReference>